<dbReference type="Proteomes" id="UP001152798">
    <property type="component" value="Chromosome 7"/>
</dbReference>
<evidence type="ECO:0000313" key="7">
    <source>
        <dbReference type="EMBL" id="CAH1407833.1"/>
    </source>
</evidence>
<dbReference type="EC" id="2.5.1.18" evidence="1"/>
<dbReference type="SUPFAM" id="SSF52833">
    <property type="entry name" value="Thioredoxin-like"/>
    <property type="match status" value="1"/>
</dbReference>
<dbReference type="PANTHER" id="PTHR11571">
    <property type="entry name" value="GLUTATHIONE S-TRANSFERASE"/>
    <property type="match status" value="1"/>
</dbReference>
<evidence type="ECO:0000313" key="8">
    <source>
        <dbReference type="Proteomes" id="UP001152798"/>
    </source>
</evidence>
<comment type="catalytic activity">
    <reaction evidence="4">
        <text>RX + glutathione = an S-substituted glutathione + a halide anion + H(+)</text>
        <dbReference type="Rhea" id="RHEA:16437"/>
        <dbReference type="ChEBI" id="CHEBI:15378"/>
        <dbReference type="ChEBI" id="CHEBI:16042"/>
        <dbReference type="ChEBI" id="CHEBI:17792"/>
        <dbReference type="ChEBI" id="CHEBI:57925"/>
        <dbReference type="ChEBI" id="CHEBI:90779"/>
        <dbReference type="EC" id="2.5.1.18"/>
    </reaction>
</comment>
<dbReference type="PANTHER" id="PTHR11571:SF224">
    <property type="entry name" value="HEMATOPOIETIC PROSTAGLANDIN D SYNTHASE"/>
    <property type="match status" value="1"/>
</dbReference>
<comment type="similarity">
    <text evidence="3">Belongs to the GST superfamily. Sigma family.</text>
</comment>
<dbReference type="InterPro" id="IPR036282">
    <property type="entry name" value="Glutathione-S-Trfase_C_sf"/>
</dbReference>
<dbReference type="PROSITE" id="PS50405">
    <property type="entry name" value="GST_CTER"/>
    <property type="match status" value="1"/>
</dbReference>
<reference evidence="7" key="1">
    <citation type="submission" date="2022-01" db="EMBL/GenBank/DDBJ databases">
        <authorList>
            <person name="King R."/>
        </authorList>
    </citation>
    <scope>NUCLEOTIDE SEQUENCE</scope>
</reference>
<dbReference type="FunFam" id="1.20.1050.10:FF:000030">
    <property type="entry name" value="Glutathione S-transferase S1"/>
    <property type="match status" value="1"/>
</dbReference>
<dbReference type="FunFam" id="3.40.30.10:FF:000035">
    <property type="entry name" value="hematopoietic prostaglandin D synthase"/>
    <property type="match status" value="1"/>
</dbReference>
<dbReference type="SFLD" id="SFLDS00019">
    <property type="entry name" value="Glutathione_Transferase_(cytos"/>
    <property type="match status" value="1"/>
</dbReference>
<dbReference type="SUPFAM" id="SSF47616">
    <property type="entry name" value="GST C-terminal domain-like"/>
    <property type="match status" value="1"/>
</dbReference>
<dbReference type="CDD" id="cd03192">
    <property type="entry name" value="GST_C_Sigma_like"/>
    <property type="match status" value="1"/>
</dbReference>
<dbReference type="EMBL" id="OV725083">
    <property type="protein sequence ID" value="CAH1407833.1"/>
    <property type="molecule type" value="Genomic_DNA"/>
</dbReference>
<dbReference type="GO" id="GO:0004364">
    <property type="term" value="F:glutathione transferase activity"/>
    <property type="evidence" value="ECO:0007669"/>
    <property type="project" value="UniProtKB-EC"/>
</dbReference>
<dbReference type="Gene3D" id="1.20.1050.10">
    <property type="match status" value="1"/>
</dbReference>
<feature type="domain" description="GST C-terminal" evidence="6">
    <location>
        <begin position="81"/>
        <end position="203"/>
    </location>
</feature>
<evidence type="ECO:0000259" key="5">
    <source>
        <dbReference type="PROSITE" id="PS50404"/>
    </source>
</evidence>
<dbReference type="AlphaFoldDB" id="A0A9P0MZ82"/>
<dbReference type="GO" id="GO:0004602">
    <property type="term" value="F:glutathione peroxidase activity"/>
    <property type="evidence" value="ECO:0007669"/>
    <property type="project" value="UniProtKB-ARBA"/>
</dbReference>
<sequence>MPEYKLTYFNVKGFGEPIRFILSYMGKEFQDNRVSFEEWPQLKGKAPFGKLPILEIDGKVLHQSLAILKYLASQAGLSGKNAEEDVEIDMIVGAYGDLAAEVGRFMRTENPSEKEKLKETLIKETIPFYMSKFEAVLKKNGGYMANGKLSWADLLVVGHSSSLPGLVGHDLTENYPFWKELTEKVYSLPGIKEWVKKRPESVF</sequence>
<dbReference type="CDD" id="cd03039">
    <property type="entry name" value="GST_N_Sigma_like"/>
    <property type="match status" value="1"/>
</dbReference>
<gene>
    <name evidence="7" type="ORF">NEZAVI_LOCUS15466</name>
</gene>
<evidence type="ECO:0000256" key="4">
    <source>
        <dbReference type="ARBA" id="ARBA00047960"/>
    </source>
</evidence>
<protein>
    <recommendedName>
        <fullName evidence="1">glutathione transferase</fullName>
        <ecNumber evidence="1">2.5.1.18</ecNumber>
    </recommendedName>
</protein>
<dbReference type="Gene3D" id="3.40.30.10">
    <property type="entry name" value="Glutaredoxin"/>
    <property type="match status" value="1"/>
</dbReference>
<dbReference type="Pfam" id="PF14497">
    <property type="entry name" value="GST_C_3"/>
    <property type="match status" value="1"/>
</dbReference>
<dbReference type="InterPro" id="IPR004046">
    <property type="entry name" value="GST_C"/>
</dbReference>
<feature type="domain" description="GST N-terminal" evidence="5">
    <location>
        <begin position="2"/>
        <end position="79"/>
    </location>
</feature>
<evidence type="ECO:0000256" key="1">
    <source>
        <dbReference type="ARBA" id="ARBA00012452"/>
    </source>
</evidence>
<dbReference type="GO" id="GO:0006749">
    <property type="term" value="P:glutathione metabolic process"/>
    <property type="evidence" value="ECO:0007669"/>
    <property type="project" value="TreeGrafter"/>
</dbReference>
<dbReference type="PROSITE" id="PS50404">
    <property type="entry name" value="GST_NTER"/>
    <property type="match status" value="1"/>
</dbReference>
<dbReference type="InterPro" id="IPR040079">
    <property type="entry name" value="Glutathione_S-Trfase"/>
</dbReference>
<dbReference type="InterPro" id="IPR010987">
    <property type="entry name" value="Glutathione-S-Trfase_C-like"/>
</dbReference>
<dbReference type="SFLD" id="SFLDG01205">
    <property type="entry name" value="AMPS.1"/>
    <property type="match status" value="1"/>
</dbReference>
<keyword evidence="2" id="KW-0808">Transferase</keyword>
<dbReference type="InterPro" id="IPR036249">
    <property type="entry name" value="Thioredoxin-like_sf"/>
</dbReference>
<dbReference type="Pfam" id="PF02798">
    <property type="entry name" value="GST_N"/>
    <property type="match status" value="1"/>
</dbReference>
<name>A0A9P0MZ82_NEZVI</name>
<dbReference type="OrthoDB" id="414243at2759"/>
<dbReference type="InterPro" id="IPR050213">
    <property type="entry name" value="GST_superfamily"/>
</dbReference>
<evidence type="ECO:0000259" key="6">
    <source>
        <dbReference type="PROSITE" id="PS50405"/>
    </source>
</evidence>
<evidence type="ECO:0000256" key="2">
    <source>
        <dbReference type="ARBA" id="ARBA00022679"/>
    </source>
</evidence>
<dbReference type="InterPro" id="IPR004045">
    <property type="entry name" value="Glutathione_S-Trfase_N"/>
</dbReference>
<dbReference type="SFLD" id="SFLDG00363">
    <property type="entry name" value="AMPS_(cytGST):_Alpha-__Mu-__Pi"/>
    <property type="match status" value="1"/>
</dbReference>
<evidence type="ECO:0000256" key="3">
    <source>
        <dbReference type="ARBA" id="ARBA00038317"/>
    </source>
</evidence>
<accession>A0A9P0MZ82</accession>
<organism evidence="7 8">
    <name type="scientific">Nezara viridula</name>
    <name type="common">Southern green stink bug</name>
    <name type="synonym">Cimex viridulus</name>
    <dbReference type="NCBI Taxonomy" id="85310"/>
    <lineage>
        <taxon>Eukaryota</taxon>
        <taxon>Metazoa</taxon>
        <taxon>Ecdysozoa</taxon>
        <taxon>Arthropoda</taxon>
        <taxon>Hexapoda</taxon>
        <taxon>Insecta</taxon>
        <taxon>Pterygota</taxon>
        <taxon>Neoptera</taxon>
        <taxon>Paraneoptera</taxon>
        <taxon>Hemiptera</taxon>
        <taxon>Heteroptera</taxon>
        <taxon>Panheteroptera</taxon>
        <taxon>Pentatomomorpha</taxon>
        <taxon>Pentatomoidea</taxon>
        <taxon>Pentatomidae</taxon>
        <taxon>Pentatominae</taxon>
        <taxon>Nezara</taxon>
    </lineage>
</organism>
<keyword evidence="8" id="KW-1185">Reference proteome</keyword>
<proteinExistence type="inferred from homology"/>